<dbReference type="EMBL" id="BAAAZY010000021">
    <property type="protein sequence ID" value="GAA4077157.1"/>
    <property type="molecule type" value="Genomic_DNA"/>
</dbReference>
<evidence type="ECO:0000313" key="3">
    <source>
        <dbReference type="Proteomes" id="UP001499984"/>
    </source>
</evidence>
<dbReference type="SUPFAM" id="SSF55729">
    <property type="entry name" value="Acyl-CoA N-acyltransferases (Nat)"/>
    <property type="match status" value="1"/>
</dbReference>
<gene>
    <name evidence="2" type="ORF">GCM10022233_65040</name>
</gene>
<dbReference type="RefSeq" id="WP_345018193.1">
    <property type="nucleotide sequence ID" value="NZ_BAAAZY010000021.1"/>
</dbReference>
<proteinExistence type="predicted"/>
<name>A0ABP7VYH7_9ACTN</name>
<protein>
    <submittedName>
        <fullName evidence="2">GNAT family N-acetyltransferase</fullName>
    </submittedName>
</protein>
<keyword evidence="3" id="KW-1185">Reference proteome</keyword>
<dbReference type="Proteomes" id="UP001499984">
    <property type="component" value="Unassembled WGS sequence"/>
</dbReference>
<dbReference type="Gene3D" id="3.40.630.30">
    <property type="match status" value="1"/>
</dbReference>
<comment type="caution">
    <text evidence="2">The sequence shown here is derived from an EMBL/GenBank/DDBJ whole genome shotgun (WGS) entry which is preliminary data.</text>
</comment>
<sequence>MTAPGRALSVEVCTDERAFAGLAGEWDRLHRACPSATPFQSHAWLHSWWLSYGGPGRLRLVLVRSGGELVAAAPLMRAHRPLPTLVPIGGAITDFCDVLVDGRAATQGAWALADALADMARDALVDFGEVRPGGAMERVFLCWRGPRHRLRDSVCLELPAVPVDELVGRLSSRHAQRVRNKVKRIVRLGVEWRVVRHDETEAALRRLVELHRLQWQGRHMSPEHARPRFLEHLVRSVVPMARSGQAAVTEFLLDGAVVAVNLNLLSGQMAGTYLYGFHPRLRERKVDVAAMLLHASTEHATSGDGPRVLSLLRGAEPYKYRWHPETVTNQRFLLARRRTLPLLALAAGEAAARRRAKKVLRGDPGPADHR</sequence>
<dbReference type="InterPro" id="IPR038740">
    <property type="entry name" value="BioF2-like_GNAT_dom"/>
</dbReference>
<reference evidence="3" key="1">
    <citation type="journal article" date="2019" name="Int. J. Syst. Evol. Microbiol.">
        <title>The Global Catalogue of Microorganisms (GCM) 10K type strain sequencing project: providing services to taxonomists for standard genome sequencing and annotation.</title>
        <authorList>
            <consortium name="The Broad Institute Genomics Platform"/>
            <consortium name="The Broad Institute Genome Sequencing Center for Infectious Disease"/>
            <person name="Wu L."/>
            <person name="Ma J."/>
        </authorList>
    </citation>
    <scope>NUCLEOTIDE SEQUENCE [LARGE SCALE GENOMIC DNA]</scope>
    <source>
        <strain evidence="3">JCM 16925</strain>
    </source>
</reference>
<feature type="domain" description="BioF2-like acetyltransferase" evidence="1">
    <location>
        <begin position="173"/>
        <end position="319"/>
    </location>
</feature>
<dbReference type="Pfam" id="PF13480">
    <property type="entry name" value="Acetyltransf_6"/>
    <property type="match status" value="1"/>
</dbReference>
<evidence type="ECO:0000313" key="2">
    <source>
        <dbReference type="EMBL" id="GAA4077157.1"/>
    </source>
</evidence>
<dbReference type="InterPro" id="IPR016181">
    <property type="entry name" value="Acyl_CoA_acyltransferase"/>
</dbReference>
<accession>A0ABP7VYH7</accession>
<organism evidence="2 3">
    <name type="scientific">Streptomyces shaanxiensis</name>
    <dbReference type="NCBI Taxonomy" id="653357"/>
    <lineage>
        <taxon>Bacteria</taxon>
        <taxon>Bacillati</taxon>
        <taxon>Actinomycetota</taxon>
        <taxon>Actinomycetes</taxon>
        <taxon>Kitasatosporales</taxon>
        <taxon>Streptomycetaceae</taxon>
        <taxon>Streptomyces</taxon>
    </lineage>
</organism>
<evidence type="ECO:0000259" key="1">
    <source>
        <dbReference type="Pfam" id="PF13480"/>
    </source>
</evidence>